<dbReference type="PROSITE" id="PS51257">
    <property type="entry name" value="PROKAR_LIPOPROTEIN"/>
    <property type="match status" value="1"/>
</dbReference>
<dbReference type="AlphaFoldDB" id="A0A2J7RE71"/>
<evidence type="ECO:0000313" key="2">
    <source>
        <dbReference type="EMBL" id="PNF39129.1"/>
    </source>
</evidence>
<reference evidence="2 3" key="1">
    <citation type="submission" date="2017-12" db="EMBL/GenBank/DDBJ databases">
        <title>Hemimetabolous genomes reveal molecular basis of termite eusociality.</title>
        <authorList>
            <person name="Harrison M.C."/>
            <person name="Jongepier E."/>
            <person name="Robertson H.M."/>
            <person name="Arning N."/>
            <person name="Bitard-Feildel T."/>
            <person name="Chao H."/>
            <person name="Childers C.P."/>
            <person name="Dinh H."/>
            <person name="Doddapaneni H."/>
            <person name="Dugan S."/>
            <person name="Gowin J."/>
            <person name="Greiner C."/>
            <person name="Han Y."/>
            <person name="Hu H."/>
            <person name="Hughes D.S.T."/>
            <person name="Huylmans A.-K."/>
            <person name="Kemena C."/>
            <person name="Kremer L.P.M."/>
            <person name="Lee S.L."/>
            <person name="Lopez-Ezquerra A."/>
            <person name="Mallet L."/>
            <person name="Monroy-Kuhn J.M."/>
            <person name="Moser A."/>
            <person name="Murali S.C."/>
            <person name="Muzny D.M."/>
            <person name="Otani S."/>
            <person name="Piulachs M.-D."/>
            <person name="Poelchau M."/>
            <person name="Qu J."/>
            <person name="Schaub F."/>
            <person name="Wada-Katsumata A."/>
            <person name="Worley K.C."/>
            <person name="Xie Q."/>
            <person name="Ylla G."/>
            <person name="Poulsen M."/>
            <person name="Gibbs R.A."/>
            <person name="Schal C."/>
            <person name="Richards S."/>
            <person name="Belles X."/>
            <person name="Korb J."/>
            <person name="Bornberg-Bauer E."/>
        </authorList>
    </citation>
    <scope>NUCLEOTIDE SEQUENCE [LARGE SCALE GENOMIC DNA]</scope>
    <source>
        <tissue evidence="2">Whole body</tissue>
    </source>
</reference>
<dbReference type="Pfam" id="PF16984">
    <property type="entry name" value="Grp7_allergen"/>
    <property type="match status" value="1"/>
</dbReference>
<proteinExistence type="predicted"/>
<keyword evidence="1" id="KW-0732">Signal</keyword>
<dbReference type="Proteomes" id="UP000235965">
    <property type="component" value="Unassembled WGS sequence"/>
</dbReference>
<comment type="caution">
    <text evidence="2">The sequence shown here is derived from an EMBL/GenBank/DDBJ whole genome shotgun (WGS) entry which is preliminary data.</text>
</comment>
<feature type="chain" id="PRO_5014440915" evidence="1">
    <location>
        <begin position="21"/>
        <end position="236"/>
    </location>
</feature>
<sequence length="236" mass="26011">MKSIAILIAAIAVLACSVSTASVQELQERNSAEIRERIRSAANVFVDAVVERLRKYALEHSLEPLAVPDLTRKFTVTIFGAEAEGFLYLTNGWLRDLITLLRSGEADVEFVGDLVHISTDLVFERLHLDYDFRVSVFGLQPSGELLGRAEGLRIAVVLNADLTTFRTTLSRFTVVGAKNIAVEAVGGGLPSDLLNTLIDLVKPYIQDDILSFIEEKMKSTLEDALVDFDISEIIDL</sequence>
<evidence type="ECO:0000256" key="1">
    <source>
        <dbReference type="SAM" id="SignalP"/>
    </source>
</evidence>
<dbReference type="InParanoid" id="A0A2J7RE71"/>
<feature type="signal peptide" evidence="1">
    <location>
        <begin position="1"/>
        <end position="20"/>
    </location>
</feature>
<accession>A0A2J7RE71</accession>
<dbReference type="OrthoDB" id="6419576at2759"/>
<name>A0A2J7RE71_9NEOP</name>
<evidence type="ECO:0000313" key="3">
    <source>
        <dbReference type="Proteomes" id="UP000235965"/>
    </source>
</evidence>
<protein>
    <submittedName>
        <fullName evidence="2">Uncharacterized protein</fullName>
    </submittedName>
</protein>
<gene>
    <name evidence="2" type="ORF">B7P43_G01348</name>
</gene>
<dbReference type="InterPro" id="IPR038602">
    <property type="entry name" value="Mite_allergen_7_sf"/>
</dbReference>
<dbReference type="Gene3D" id="3.15.10.50">
    <property type="match status" value="1"/>
</dbReference>
<organism evidence="2 3">
    <name type="scientific">Cryptotermes secundus</name>
    <dbReference type="NCBI Taxonomy" id="105785"/>
    <lineage>
        <taxon>Eukaryota</taxon>
        <taxon>Metazoa</taxon>
        <taxon>Ecdysozoa</taxon>
        <taxon>Arthropoda</taxon>
        <taxon>Hexapoda</taxon>
        <taxon>Insecta</taxon>
        <taxon>Pterygota</taxon>
        <taxon>Neoptera</taxon>
        <taxon>Polyneoptera</taxon>
        <taxon>Dictyoptera</taxon>
        <taxon>Blattodea</taxon>
        <taxon>Blattoidea</taxon>
        <taxon>Termitoidae</taxon>
        <taxon>Kalotermitidae</taxon>
        <taxon>Cryptotermitinae</taxon>
        <taxon>Cryptotermes</taxon>
    </lineage>
</organism>
<dbReference type="EMBL" id="NEVH01005277">
    <property type="protein sequence ID" value="PNF39129.1"/>
    <property type="molecule type" value="Genomic_DNA"/>
</dbReference>
<keyword evidence="3" id="KW-1185">Reference proteome</keyword>
<dbReference type="InterPro" id="IPR020234">
    <property type="entry name" value="Mite_allergen_group-7"/>
</dbReference>